<name>A0A1Q5ZS85_9SPHI</name>
<dbReference type="STRING" id="1302689.RG47T_0061"/>
<evidence type="ECO:0000313" key="6">
    <source>
        <dbReference type="Proteomes" id="UP000186720"/>
    </source>
</evidence>
<protein>
    <recommendedName>
        <fullName evidence="4">HTH hxlR-type domain-containing protein</fullName>
    </recommendedName>
</protein>
<dbReference type="Proteomes" id="UP000186720">
    <property type="component" value="Unassembled WGS sequence"/>
</dbReference>
<evidence type="ECO:0000313" key="5">
    <source>
        <dbReference type="EMBL" id="OKS84629.1"/>
    </source>
</evidence>
<keyword evidence="6" id="KW-1185">Reference proteome</keyword>
<gene>
    <name evidence="5" type="ORF">RG47T_0061</name>
</gene>
<dbReference type="InterPro" id="IPR036390">
    <property type="entry name" value="WH_DNA-bd_sf"/>
</dbReference>
<dbReference type="InterPro" id="IPR002577">
    <property type="entry name" value="HTH_HxlR"/>
</dbReference>
<dbReference type="Gene3D" id="1.10.10.10">
    <property type="entry name" value="Winged helix-like DNA-binding domain superfamily/Winged helix DNA-binding domain"/>
    <property type="match status" value="1"/>
</dbReference>
<dbReference type="PANTHER" id="PTHR33204:SF29">
    <property type="entry name" value="TRANSCRIPTIONAL REGULATOR"/>
    <property type="match status" value="1"/>
</dbReference>
<organism evidence="5 6">
    <name type="scientific">Mucilaginibacter polytrichastri</name>
    <dbReference type="NCBI Taxonomy" id="1302689"/>
    <lineage>
        <taxon>Bacteria</taxon>
        <taxon>Pseudomonadati</taxon>
        <taxon>Bacteroidota</taxon>
        <taxon>Sphingobacteriia</taxon>
        <taxon>Sphingobacteriales</taxon>
        <taxon>Sphingobacteriaceae</taxon>
        <taxon>Mucilaginibacter</taxon>
    </lineage>
</organism>
<dbReference type="PANTHER" id="PTHR33204">
    <property type="entry name" value="TRANSCRIPTIONAL REGULATOR, MARR FAMILY"/>
    <property type="match status" value="1"/>
</dbReference>
<proteinExistence type="predicted"/>
<dbReference type="AlphaFoldDB" id="A0A1Q5ZS85"/>
<evidence type="ECO:0000259" key="4">
    <source>
        <dbReference type="PROSITE" id="PS51118"/>
    </source>
</evidence>
<feature type="domain" description="HTH hxlR-type" evidence="4">
    <location>
        <begin position="10"/>
        <end position="114"/>
    </location>
</feature>
<dbReference type="Pfam" id="PF01638">
    <property type="entry name" value="HxlR"/>
    <property type="match status" value="1"/>
</dbReference>
<dbReference type="InterPro" id="IPR036388">
    <property type="entry name" value="WH-like_DNA-bd_sf"/>
</dbReference>
<keyword evidence="3" id="KW-0804">Transcription</keyword>
<dbReference type="GO" id="GO:0003677">
    <property type="term" value="F:DNA binding"/>
    <property type="evidence" value="ECO:0007669"/>
    <property type="project" value="UniProtKB-KW"/>
</dbReference>
<comment type="caution">
    <text evidence="5">The sequence shown here is derived from an EMBL/GenBank/DDBJ whole genome shotgun (WGS) entry which is preliminary data.</text>
</comment>
<evidence type="ECO:0000256" key="3">
    <source>
        <dbReference type="ARBA" id="ARBA00023163"/>
    </source>
</evidence>
<evidence type="ECO:0000256" key="2">
    <source>
        <dbReference type="ARBA" id="ARBA00023125"/>
    </source>
</evidence>
<evidence type="ECO:0000256" key="1">
    <source>
        <dbReference type="ARBA" id="ARBA00023015"/>
    </source>
</evidence>
<keyword evidence="2" id="KW-0238">DNA-binding</keyword>
<accession>A0A1Q5ZS85</accession>
<dbReference type="EMBL" id="MPPL01000001">
    <property type="protein sequence ID" value="OKS84629.1"/>
    <property type="molecule type" value="Genomic_DNA"/>
</dbReference>
<sequence>MIMEKISDDCLQKFKAINDVKDILSGKWKVMIIASLSVFGEKRYMELQRIIDGIGTKMLSKELQELEINGLVKRTVMDTKPITVKYELTEYGRSLTPVIDEMASWGIQHRERIIQEMSAK</sequence>
<reference evidence="5 6" key="1">
    <citation type="submission" date="2016-11" db="EMBL/GenBank/DDBJ databases">
        <title>Whole Genome Sequencing of Mucilaginibacter polytrichastri RG4-7(T) isolated from the moss sample.</title>
        <authorList>
            <person name="Li Y."/>
        </authorList>
    </citation>
    <scope>NUCLEOTIDE SEQUENCE [LARGE SCALE GENOMIC DNA]</scope>
    <source>
        <strain evidence="5 6">RG4-7</strain>
    </source>
</reference>
<dbReference type="PROSITE" id="PS51118">
    <property type="entry name" value="HTH_HXLR"/>
    <property type="match status" value="1"/>
</dbReference>
<keyword evidence="1" id="KW-0805">Transcription regulation</keyword>
<dbReference type="SUPFAM" id="SSF46785">
    <property type="entry name" value="Winged helix' DNA-binding domain"/>
    <property type="match status" value="1"/>
</dbReference>